<dbReference type="EMBL" id="CAIJDE010000043">
    <property type="protein sequence ID" value="CAC9974578.1"/>
    <property type="molecule type" value="Genomic_DNA"/>
</dbReference>
<proteinExistence type="predicted"/>
<accession>A0A9N8J350</accession>
<organism evidence="1 2">
    <name type="scientific">Flavobacterium panici</name>
    <dbReference type="NCBI Taxonomy" id="2654843"/>
    <lineage>
        <taxon>Bacteria</taxon>
        <taxon>Pseudomonadati</taxon>
        <taxon>Bacteroidota</taxon>
        <taxon>Flavobacteriia</taxon>
        <taxon>Flavobacteriales</taxon>
        <taxon>Flavobacteriaceae</taxon>
        <taxon>Flavobacterium</taxon>
    </lineage>
</organism>
<dbReference type="Proteomes" id="UP000533639">
    <property type="component" value="Unassembled WGS sequence"/>
</dbReference>
<sequence length="287" mass="33700">MEKEIITYQDKMYDKIEKFDTKPLYVLQVNKNNCRVLVSCNEIPHWITFFDNDGASTPLFLNDYILKSGNQIVKIQIYPKEGQEFIADNADLDIKLKYAKDKNDGVDTYTNLSHVELPENIGSKKLPYFELKIPFEAIVPWDFSKDLDTAQDLSKVPDIEEKVVKKYNQLRELLVNGDGLSFLKEIERSDLKTMSYLYFTKKEILIEDKIENSDIKPIRKDVKNRKVYPIEDYEMTFSADNKLVILRRKKDREEILNVEFETETGVDGSIRCTILYMPYNSNELKVW</sequence>
<protein>
    <submittedName>
        <fullName evidence="1">Uncharacterized protein</fullName>
    </submittedName>
</protein>
<gene>
    <name evidence="1" type="ORF">FLAPXU55_02275</name>
</gene>
<dbReference type="RefSeq" id="WP_180857756.1">
    <property type="nucleotide sequence ID" value="NZ_CAIJDE010000043.1"/>
</dbReference>
<dbReference type="AlphaFoldDB" id="A0A9N8J350"/>
<evidence type="ECO:0000313" key="2">
    <source>
        <dbReference type="Proteomes" id="UP000533639"/>
    </source>
</evidence>
<reference evidence="1 2" key="1">
    <citation type="submission" date="2020-06" db="EMBL/GenBank/DDBJ databases">
        <authorList>
            <person name="Criscuolo A."/>
        </authorList>
    </citation>
    <scope>NUCLEOTIDE SEQUENCE [LARGE SCALE GENOMIC DNA]</scope>
    <source>
        <strain evidence="1">PXU-55</strain>
    </source>
</reference>
<name>A0A9N8J350_9FLAO</name>
<comment type="caution">
    <text evidence="1">The sequence shown here is derived from an EMBL/GenBank/DDBJ whole genome shotgun (WGS) entry which is preliminary data.</text>
</comment>
<evidence type="ECO:0000313" key="1">
    <source>
        <dbReference type="EMBL" id="CAC9974578.1"/>
    </source>
</evidence>
<keyword evidence="2" id="KW-1185">Reference proteome</keyword>